<feature type="compositionally biased region" description="Low complexity" evidence="1">
    <location>
        <begin position="85"/>
        <end position="106"/>
    </location>
</feature>
<feature type="compositionally biased region" description="Basic and acidic residues" evidence="1">
    <location>
        <begin position="265"/>
        <end position="288"/>
    </location>
</feature>
<protein>
    <submittedName>
        <fullName evidence="3">Uncharacterized protein</fullName>
    </submittedName>
</protein>
<dbReference type="RefSeq" id="WP_266337243.1">
    <property type="nucleotide sequence ID" value="NZ_JAPKNK010000001.1"/>
</dbReference>
<feature type="compositionally biased region" description="Basic and acidic residues" evidence="1">
    <location>
        <begin position="187"/>
        <end position="209"/>
    </location>
</feature>
<proteinExistence type="predicted"/>
<keyword evidence="2" id="KW-0472">Membrane</keyword>
<evidence type="ECO:0000256" key="1">
    <source>
        <dbReference type="SAM" id="MobiDB-lite"/>
    </source>
</evidence>
<keyword evidence="2" id="KW-0812">Transmembrane</keyword>
<evidence type="ECO:0000256" key="2">
    <source>
        <dbReference type="SAM" id="Phobius"/>
    </source>
</evidence>
<organism evidence="3 4">
    <name type="scientific">Kaistia nematophila</name>
    <dbReference type="NCBI Taxonomy" id="2994654"/>
    <lineage>
        <taxon>Bacteria</taxon>
        <taxon>Pseudomonadati</taxon>
        <taxon>Pseudomonadota</taxon>
        <taxon>Alphaproteobacteria</taxon>
        <taxon>Hyphomicrobiales</taxon>
        <taxon>Kaistiaceae</taxon>
        <taxon>Kaistia</taxon>
    </lineage>
</organism>
<feature type="compositionally biased region" description="Low complexity" evidence="1">
    <location>
        <begin position="415"/>
        <end position="430"/>
    </location>
</feature>
<keyword evidence="2" id="KW-1133">Transmembrane helix</keyword>
<feature type="region of interest" description="Disordered" evidence="1">
    <location>
        <begin position="186"/>
        <end position="341"/>
    </location>
</feature>
<feature type="compositionally biased region" description="Acidic residues" evidence="1">
    <location>
        <begin position="70"/>
        <end position="84"/>
    </location>
</feature>
<evidence type="ECO:0000313" key="3">
    <source>
        <dbReference type="EMBL" id="MCX5568293.1"/>
    </source>
</evidence>
<evidence type="ECO:0000313" key="4">
    <source>
        <dbReference type="Proteomes" id="UP001144805"/>
    </source>
</evidence>
<feature type="compositionally biased region" description="Acidic residues" evidence="1">
    <location>
        <begin position="289"/>
        <end position="333"/>
    </location>
</feature>
<feature type="transmembrane region" description="Helical" evidence="2">
    <location>
        <begin position="353"/>
        <end position="375"/>
    </location>
</feature>
<feature type="region of interest" description="Disordered" evidence="1">
    <location>
        <begin position="64"/>
        <end position="110"/>
    </location>
</feature>
<keyword evidence="4" id="KW-1185">Reference proteome</keyword>
<comment type="caution">
    <text evidence="3">The sequence shown here is derived from an EMBL/GenBank/DDBJ whole genome shotgun (WGS) entry which is preliminary data.</text>
</comment>
<name>A0A9X3IJC3_9HYPH</name>
<sequence>MSQLQTVLRRSVAHLDPSDHDGRERTFTNAREAMIRLLWSYDPPLTPKEIDSKIDEFDAVVASIAREGESPEAADADGDEDADEAGAPATKVSPAAAEAKASSEPGRLAVPKSEIVAAPAATSFATSLVLPPREPVRKLARFEPLSQIGSPTPGDAARARATTSSEAGPPSPDAAVIAALAALDKAAVTDKKPAAKAEPAKMADPRGREADDEVGLLDEEIDPAEIDAPDLDAEIDDEPHDDEGPEASDEPDLDERDDEEDDADQDRPETAEEVLRLHRERFDRRDTEAVEDEHDTIDEEAVDDEPLDADEADPDDRDAAADEADEDPFDEEEPRPTLGERLRNLTDAVSGRMVAIVAGVVLLLVAGLGGAAFFLNRTPAPAATAEGAGPAATPAKPTDIAGMIAASEDDPKSPAPATAEARPAPQPAAEPAGTLALETLNLFDGRDPSVFQSMPDNPVRFEGDTQGGFARVSSSINSTGSRITVGRGVYERLSGRTIRIVVVARAASGAPSHSLRFAYQNGRSLSPWKDGVIGADYAPLSTTWTVPKDRGGPETDAVLIEPGIPGDGTAADIKSVRIEVLK</sequence>
<feature type="compositionally biased region" description="Acidic residues" evidence="1">
    <location>
        <begin position="210"/>
        <end position="264"/>
    </location>
</feature>
<dbReference type="AlphaFoldDB" id="A0A9X3IJC3"/>
<feature type="region of interest" description="Disordered" evidence="1">
    <location>
        <begin position="406"/>
        <end position="430"/>
    </location>
</feature>
<feature type="compositionally biased region" description="Basic and acidic residues" evidence="1">
    <location>
        <begin position="16"/>
        <end position="25"/>
    </location>
</feature>
<accession>A0A9X3IJC3</accession>
<dbReference type="EMBL" id="JAPKNK010000001">
    <property type="protein sequence ID" value="MCX5568293.1"/>
    <property type="molecule type" value="Genomic_DNA"/>
</dbReference>
<feature type="region of interest" description="Disordered" evidence="1">
    <location>
        <begin position="140"/>
        <end position="173"/>
    </location>
</feature>
<gene>
    <name evidence="3" type="ORF">OSH07_03705</name>
</gene>
<reference evidence="3" key="1">
    <citation type="submission" date="2022-11" db="EMBL/GenBank/DDBJ databases">
        <title>Biodiversity and phylogenetic relationships of bacteria.</title>
        <authorList>
            <person name="Machado R.A.R."/>
            <person name="Bhat A."/>
            <person name="Loulou A."/>
            <person name="Kallel S."/>
        </authorList>
    </citation>
    <scope>NUCLEOTIDE SEQUENCE</scope>
    <source>
        <strain evidence="3">K-TC2</strain>
    </source>
</reference>
<dbReference type="Proteomes" id="UP001144805">
    <property type="component" value="Unassembled WGS sequence"/>
</dbReference>
<feature type="region of interest" description="Disordered" evidence="1">
    <location>
        <begin position="1"/>
        <end position="25"/>
    </location>
</feature>